<keyword evidence="6" id="KW-1185">Reference proteome</keyword>
<dbReference type="AlphaFoldDB" id="A0A8H6FQL3"/>
<dbReference type="PANTHER" id="PTHR31306">
    <property type="entry name" value="ALPHA-1,6-MANNOSYLTRANSFERASE MNN11-RELATED"/>
    <property type="match status" value="1"/>
</dbReference>
<dbReference type="RefSeq" id="XP_037162319.1">
    <property type="nucleotide sequence ID" value="XM_037310755.1"/>
</dbReference>
<comment type="caution">
    <text evidence="5">The sequence shown here is derived from an EMBL/GenBank/DDBJ whole genome shotgun (WGS) entry which is preliminary data.</text>
</comment>
<gene>
    <name evidence="5" type="ORF">HO173_008859</name>
</gene>
<dbReference type="InterPro" id="IPR008630">
    <property type="entry name" value="Glyco_trans_34"/>
</dbReference>
<dbReference type="GO" id="GO:0016757">
    <property type="term" value="F:glycosyltransferase activity"/>
    <property type="evidence" value="ECO:0007669"/>
    <property type="project" value="UniProtKB-KW"/>
</dbReference>
<comment type="similarity">
    <text evidence="1">Belongs to the glycosyltransferase 34 family.</text>
</comment>
<reference evidence="5 6" key="1">
    <citation type="journal article" date="2020" name="Genomics">
        <title>Complete, high-quality genomes from long-read metagenomic sequencing of two wolf lichen thalli reveals enigmatic genome architecture.</title>
        <authorList>
            <person name="McKenzie S.K."/>
            <person name="Walston R.F."/>
            <person name="Allen J.L."/>
        </authorList>
    </citation>
    <scope>NUCLEOTIDE SEQUENCE [LARGE SCALE GENOMIC DNA]</scope>
    <source>
        <strain evidence="5">WasteWater2</strain>
    </source>
</reference>
<dbReference type="Pfam" id="PF05637">
    <property type="entry name" value="Glyco_transf_34"/>
    <property type="match status" value="1"/>
</dbReference>
<name>A0A8H6FQL3_9LECA</name>
<dbReference type="EMBL" id="JACCJC010000044">
    <property type="protein sequence ID" value="KAF6232896.1"/>
    <property type="molecule type" value="Genomic_DNA"/>
</dbReference>
<evidence type="ECO:0000256" key="3">
    <source>
        <dbReference type="ARBA" id="ARBA00022679"/>
    </source>
</evidence>
<evidence type="ECO:0000256" key="1">
    <source>
        <dbReference type="ARBA" id="ARBA00005664"/>
    </source>
</evidence>
<evidence type="ECO:0000313" key="6">
    <source>
        <dbReference type="Proteomes" id="UP000578531"/>
    </source>
</evidence>
<accession>A0A8H6FQL3</accession>
<feature type="chain" id="PRO_5034868834" description="Galactosyl transferase GMA12/MNN10 family protein" evidence="4">
    <location>
        <begin position="27"/>
        <end position="411"/>
    </location>
</feature>
<evidence type="ECO:0008006" key="7">
    <source>
        <dbReference type="Google" id="ProtNLM"/>
    </source>
</evidence>
<dbReference type="PANTHER" id="PTHR31306:SF8">
    <property type="entry name" value="GLYCOSYLTRANSFERASE FAMILY 34 PROTEIN"/>
    <property type="match status" value="1"/>
</dbReference>
<dbReference type="InterPro" id="IPR029044">
    <property type="entry name" value="Nucleotide-diphossugar_trans"/>
</dbReference>
<dbReference type="SUPFAM" id="SSF53448">
    <property type="entry name" value="Nucleotide-diphospho-sugar transferases"/>
    <property type="match status" value="1"/>
</dbReference>
<dbReference type="Gene3D" id="3.90.550.10">
    <property type="entry name" value="Spore Coat Polysaccharide Biosynthesis Protein SpsA, Chain A"/>
    <property type="match status" value="1"/>
</dbReference>
<sequence length="411" mass="47372">MVAPVRKKGRWLVLVSFLSTLYLLSRKSTPPERHLLSHSLLTSAQWHESDVENAVGSKTGEVEVHIPDNMMQNWEKGSRIRQASIMIGDQHMPIFEPCMETRLDHGRRWGYPTHILKHDLSGKAGWIRLVLEKSLHVLSLLVSEMTKVSHERADWIVWFDADTIIINNNIPWTMFLPREDSFPDIHFIAGRDWNGLNYGVFFVRVSEWSIKFLTQVATFPQSRPDVDTSEDIDIDAMWWVLDQPENQDHVAYQPRSWYNGYDLGDQGISEIYEGDMQVHLVGVDSEPRKEAAVHWWLSKIEKSPQTMHMPLAASGYPEKVQMFWEVLKTAKELLQQSQKRAYKLRLSSNEVKVAEEELQNFIRFAAFDIEGMINAMVTLQRAYDDTEIQIAEDHQTSMAAAIALSDAHLTS</sequence>
<evidence type="ECO:0000256" key="4">
    <source>
        <dbReference type="SAM" id="SignalP"/>
    </source>
</evidence>
<proteinExistence type="inferred from homology"/>
<dbReference type="OrthoDB" id="407658at2759"/>
<evidence type="ECO:0000256" key="2">
    <source>
        <dbReference type="ARBA" id="ARBA00022676"/>
    </source>
</evidence>
<keyword evidence="4" id="KW-0732">Signal</keyword>
<dbReference type="GO" id="GO:0000139">
    <property type="term" value="C:Golgi membrane"/>
    <property type="evidence" value="ECO:0007669"/>
    <property type="project" value="TreeGrafter"/>
</dbReference>
<dbReference type="GO" id="GO:0006487">
    <property type="term" value="P:protein N-linked glycosylation"/>
    <property type="evidence" value="ECO:0007669"/>
    <property type="project" value="TreeGrafter"/>
</dbReference>
<keyword evidence="3" id="KW-0808">Transferase</keyword>
<feature type="signal peptide" evidence="4">
    <location>
        <begin position="1"/>
        <end position="26"/>
    </location>
</feature>
<dbReference type="GeneID" id="59290513"/>
<protein>
    <recommendedName>
        <fullName evidence="7">Galactosyl transferase GMA12/MNN10 family protein</fullName>
    </recommendedName>
</protein>
<keyword evidence="2" id="KW-0328">Glycosyltransferase</keyword>
<organism evidence="5 6">
    <name type="scientific">Letharia columbiana</name>
    <dbReference type="NCBI Taxonomy" id="112416"/>
    <lineage>
        <taxon>Eukaryota</taxon>
        <taxon>Fungi</taxon>
        <taxon>Dikarya</taxon>
        <taxon>Ascomycota</taxon>
        <taxon>Pezizomycotina</taxon>
        <taxon>Lecanoromycetes</taxon>
        <taxon>OSLEUM clade</taxon>
        <taxon>Lecanoromycetidae</taxon>
        <taxon>Lecanorales</taxon>
        <taxon>Lecanorineae</taxon>
        <taxon>Parmeliaceae</taxon>
        <taxon>Letharia</taxon>
    </lineage>
</organism>
<evidence type="ECO:0000313" key="5">
    <source>
        <dbReference type="EMBL" id="KAF6232896.1"/>
    </source>
</evidence>
<dbReference type="Proteomes" id="UP000578531">
    <property type="component" value="Unassembled WGS sequence"/>
</dbReference>